<evidence type="ECO:0000256" key="1">
    <source>
        <dbReference type="SAM" id="Phobius"/>
    </source>
</evidence>
<dbReference type="OrthoDB" id="5381672at2759"/>
<feature type="non-terminal residue" evidence="2">
    <location>
        <position position="1"/>
    </location>
</feature>
<keyword evidence="1" id="KW-0472">Membrane</keyword>
<keyword evidence="1" id="KW-0812">Transmembrane</keyword>
<evidence type="ECO:0000313" key="3">
    <source>
        <dbReference type="Proteomes" id="UP000799440"/>
    </source>
</evidence>
<feature type="transmembrane region" description="Helical" evidence="1">
    <location>
        <begin position="7"/>
        <end position="31"/>
    </location>
</feature>
<proteinExistence type="predicted"/>
<protein>
    <submittedName>
        <fullName evidence="2">Uncharacterized protein</fullName>
    </submittedName>
</protein>
<sequence>IKTSIPFVGMIVGSVLLGAHLLGLLMLVLYACFMQPWTSWLGSEVMISMGATYADVLSAAEGKKQWRQAAAACPGFIGDETPDEEIGRLAFGARPDVKTRIKVRRRDG</sequence>
<accession>A0A6A6UWP5</accession>
<evidence type="ECO:0000313" key="2">
    <source>
        <dbReference type="EMBL" id="KAF2742273.1"/>
    </source>
</evidence>
<name>A0A6A6UWP5_9PLEO</name>
<feature type="non-terminal residue" evidence="2">
    <location>
        <position position="108"/>
    </location>
</feature>
<gene>
    <name evidence="2" type="ORF">M011DRAFT_374460</name>
</gene>
<dbReference type="AlphaFoldDB" id="A0A6A6UWP5"/>
<organism evidence="2 3">
    <name type="scientific">Sporormia fimetaria CBS 119925</name>
    <dbReference type="NCBI Taxonomy" id="1340428"/>
    <lineage>
        <taxon>Eukaryota</taxon>
        <taxon>Fungi</taxon>
        <taxon>Dikarya</taxon>
        <taxon>Ascomycota</taxon>
        <taxon>Pezizomycotina</taxon>
        <taxon>Dothideomycetes</taxon>
        <taxon>Pleosporomycetidae</taxon>
        <taxon>Pleosporales</taxon>
        <taxon>Sporormiaceae</taxon>
        <taxon>Sporormia</taxon>
    </lineage>
</organism>
<keyword evidence="1" id="KW-1133">Transmembrane helix</keyword>
<keyword evidence="3" id="KW-1185">Reference proteome</keyword>
<reference evidence="2" key="1">
    <citation type="journal article" date="2020" name="Stud. Mycol.">
        <title>101 Dothideomycetes genomes: a test case for predicting lifestyles and emergence of pathogens.</title>
        <authorList>
            <person name="Haridas S."/>
            <person name="Albert R."/>
            <person name="Binder M."/>
            <person name="Bloem J."/>
            <person name="Labutti K."/>
            <person name="Salamov A."/>
            <person name="Andreopoulos B."/>
            <person name="Baker S."/>
            <person name="Barry K."/>
            <person name="Bills G."/>
            <person name="Bluhm B."/>
            <person name="Cannon C."/>
            <person name="Castanera R."/>
            <person name="Culley D."/>
            <person name="Daum C."/>
            <person name="Ezra D."/>
            <person name="Gonzalez J."/>
            <person name="Henrissat B."/>
            <person name="Kuo A."/>
            <person name="Liang C."/>
            <person name="Lipzen A."/>
            <person name="Lutzoni F."/>
            <person name="Magnuson J."/>
            <person name="Mondo S."/>
            <person name="Nolan M."/>
            <person name="Ohm R."/>
            <person name="Pangilinan J."/>
            <person name="Park H.-J."/>
            <person name="Ramirez L."/>
            <person name="Alfaro M."/>
            <person name="Sun H."/>
            <person name="Tritt A."/>
            <person name="Yoshinaga Y."/>
            <person name="Zwiers L.-H."/>
            <person name="Turgeon B."/>
            <person name="Goodwin S."/>
            <person name="Spatafora J."/>
            <person name="Crous P."/>
            <person name="Grigoriev I."/>
        </authorList>
    </citation>
    <scope>NUCLEOTIDE SEQUENCE</scope>
    <source>
        <strain evidence="2">CBS 119925</strain>
    </source>
</reference>
<dbReference type="EMBL" id="MU006612">
    <property type="protein sequence ID" value="KAF2742273.1"/>
    <property type="molecule type" value="Genomic_DNA"/>
</dbReference>
<dbReference type="Proteomes" id="UP000799440">
    <property type="component" value="Unassembled WGS sequence"/>
</dbReference>